<name>A0A7W6NWV0_9SPHN</name>
<evidence type="ECO:0000256" key="2">
    <source>
        <dbReference type="SAM" id="Phobius"/>
    </source>
</evidence>
<feature type="transmembrane region" description="Helical" evidence="2">
    <location>
        <begin position="228"/>
        <end position="249"/>
    </location>
</feature>
<organism evidence="3 4">
    <name type="scientific">Sphingomonas kyeonggiensis</name>
    <dbReference type="NCBI Taxonomy" id="1268553"/>
    <lineage>
        <taxon>Bacteria</taxon>
        <taxon>Pseudomonadati</taxon>
        <taxon>Pseudomonadota</taxon>
        <taxon>Alphaproteobacteria</taxon>
        <taxon>Sphingomonadales</taxon>
        <taxon>Sphingomonadaceae</taxon>
        <taxon>Sphingomonas</taxon>
    </lineage>
</organism>
<feature type="region of interest" description="Disordered" evidence="1">
    <location>
        <begin position="425"/>
        <end position="444"/>
    </location>
</feature>
<dbReference type="SUPFAM" id="SSF103473">
    <property type="entry name" value="MFS general substrate transporter"/>
    <property type="match status" value="1"/>
</dbReference>
<dbReference type="Pfam" id="PF13347">
    <property type="entry name" value="MFS_2"/>
    <property type="match status" value="1"/>
</dbReference>
<feature type="transmembrane region" description="Helical" evidence="2">
    <location>
        <begin position="359"/>
        <end position="379"/>
    </location>
</feature>
<feature type="transmembrane region" description="Helical" evidence="2">
    <location>
        <begin position="314"/>
        <end position="338"/>
    </location>
</feature>
<dbReference type="AlphaFoldDB" id="A0A7W6NWV0"/>
<dbReference type="EMBL" id="JACIEH010000003">
    <property type="protein sequence ID" value="MBB4099514.1"/>
    <property type="molecule type" value="Genomic_DNA"/>
</dbReference>
<dbReference type="Proteomes" id="UP000557392">
    <property type="component" value="Unassembled WGS sequence"/>
</dbReference>
<sequence length="444" mass="46207">MADREILSGTRLVVLSLPSLAFAGYDLARRVFLAPYLSGELALQVGVVGWLVLLANFASIPAELLAGSMGDHGSDRIGRRRLWMILGTALVLIGTAGLLRQGSTPSIASVAVALVALVVGWALCNVTHGAWALEAAHDSRSRGRIFGTRTLFGIAGGIGFSAIGALQIATWPSPFTIIMITVAFGALVLHAALATLLPDRAPAPDRWRLASLLDPLWLLFANRGNRRLAALFALNGAHAAITTTGYFYMVDNGLGLRGWAPTGILVQTICAAIGILAAIRIGASLSAHALLRLTLLANLVLALALPLLPAGSPVALMLWTVPFGLTSAIDFMALRMLLGARLDAGGAPSGKRAAAHYAGFHLPFNLCGAIASGLLFAGYRTLGFDPRAALGPEQTFAPVLLVPSVAAALITLVSLRILADSSLDEPAGASSATRMTPEALTEQV</sequence>
<feature type="transmembrane region" description="Helical" evidence="2">
    <location>
        <begin position="175"/>
        <end position="197"/>
    </location>
</feature>
<dbReference type="RefSeq" id="WP_183998909.1">
    <property type="nucleotide sequence ID" value="NZ_JACIEH010000003.1"/>
</dbReference>
<proteinExistence type="predicted"/>
<keyword evidence="4" id="KW-1185">Reference proteome</keyword>
<comment type="caution">
    <text evidence="3">The sequence shown here is derived from an EMBL/GenBank/DDBJ whole genome shotgun (WGS) entry which is preliminary data.</text>
</comment>
<feature type="transmembrane region" description="Helical" evidence="2">
    <location>
        <begin position="106"/>
        <end position="131"/>
    </location>
</feature>
<gene>
    <name evidence="3" type="ORF">GGR46_003086</name>
</gene>
<feature type="transmembrane region" description="Helical" evidence="2">
    <location>
        <begin position="399"/>
        <end position="419"/>
    </location>
</feature>
<dbReference type="Gene3D" id="1.20.1250.20">
    <property type="entry name" value="MFS general substrate transporter like domains"/>
    <property type="match status" value="1"/>
</dbReference>
<evidence type="ECO:0000313" key="4">
    <source>
        <dbReference type="Proteomes" id="UP000557392"/>
    </source>
</evidence>
<evidence type="ECO:0000256" key="1">
    <source>
        <dbReference type="SAM" id="MobiDB-lite"/>
    </source>
</evidence>
<feature type="transmembrane region" description="Helical" evidence="2">
    <location>
        <begin position="290"/>
        <end position="308"/>
    </location>
</feature>
<feature type="transmembrane region" description="Helical" evidence="2">
    <location>
        <begin position="151"/>
        <end position="169"/>
    </location>
</feature>
<protein>
    <submittedName>
        <fullName evidence="3">Na+/melibiose symporter-like transporter</fullName>
    </submittedName>
</protein>
<dbReference type="InterPro" id="IPR036259">
    <property type="entry name" value="MFS_trans_sf"/>
</dbReference>
<keyword evidence="2" id="KW-1133">Transmembrane helix</keyword>
<feature type="transmembrane region" description="Helical" evidence="2">
    <location>
        <begin position="82"/>
        <end position="100"/>
    </location>
</feature>
<feature type="transmembrane region" description="Helical" evidence="2">
    <location>
        <begin position="47"/>
        <end position="70"/>
    </location>
</feature>
<feature type="transmembrane region" description="Helical" evidence="2">
    <location>
        <begin position="264"/>
        <end position="283"/>
    </location>
</feature>
<keyword evidence="2" id="KW-0472">Membrane</keyword>
<accession>A0A7W6NWV0</accession>
<reference evidence="3 4" key="1">
    <citation type="submission" date="2020-08" db="EMBL/GenBank/DDBJ databases">
        <title>Genomic Encyclopedia of Type Strains, Phase IV (KMG-IV): sequencing the most valuable type-strain genomes for metagenomic binning, comparative biology and taxonomic classification.</title>
        <authorList>
            <person name="Goeker M."/>
        </authorList>
    </citation>
    <scope>NUCLEOTIDE SEQUENCE [LARGE SCALE GENOMIC DNA]</scope>
    <source>
        <strain evidence="3 4">DSM 101806</strain>
    </source>
</reference>
<evidence type="ECO:0000313" key="3">
    <source>
        <dbReference type="EMBL" id="MBB4099514.1"/>
    </source>
</evidence>
<keyword evidence="2" id="KW-0812">Transmembrane</keyword>